<evidence type="ECO:0000313" key="7">
    <source>
        <dbReference type="Proteomes" id="UP001296776"/>
    </source>
</evidence>
<evidence type="ECO:0000256" key="2">
    <source>
        <dbReference type="ARBA" id="ARBA00022643"/>
    </source>
</evidence>
<gene>
    <name evidence="6" type="ORF">CKO40_00275</name>
</gene>
<dbReference type="PANTHER" id="PTHR47429:SF2">
    <property type="entry name" value="PROTEIN TWIN LOV 1"/>
    <property type="match status" value="1"/>
</dbReference>
<dbReference type="RefSeq" id="WP_200343634.1">
    <property type="nucleotide sequence ID" value="NZ_NRSJ01000001.1"/>
</dbReference>
<keyword evidence="3" id="KW-0157">Chromophore</keyword>
<dbReference type="EMBL" id="NRSJ01000001">
    <property type="protein sequence ID" value="MBK1703026.1"/>
    <property type="molecule type" value="Genomic_DNA"/>
</dbReference>
<name>A0AAJ0X7G4_9GAMM</name>
<dbReference type="SMART" id="SM00091">
    <property type="entry name" value="PAS"/>
    <property type="match status" value="1"/>
</dbReference>
<keyword evidence="2" id="KW-0288">FMN</keyword>
<keyword evidence="7" id="KW-1185">Reference proteome</keyword>
<evidence type="ECO:0000259" key="5">
    <source>
        <dbReference type="PROSITE" id="PS50113"/>
    </source>
</evidence>
<dbReference type="NCBIfam" id="TIGR00229">
    <property type="entry name" value="sensory_box"/>
    <property type="match status" value="1"/>
</dbReference>
<protein>
    <submittedName>
        <fullName evidence="6">PAS sensor protein</fullName>
    </submittedName>
</protein>
<reference evidence="6" key="2">
    <citation type="journal article" date="2020" name="Microorganisms">
        <title>Osmotic Adaptation and Compatible Solute Biosynthesis of Phototrophic Bacteria as Revealed from Genome Analyses.</title>
        <authorList>
            <person name="Imhoff J.F."/>
            <person name="Rahn T."/>
            <person name="Kunzel S."/>
            <person name="Keller A."/>
            <person name="Neulinger S.C."/>
        </authorList>
    </citation>
    <scope>NUCLEOTIDE SEQUENCE</scope>
    <source>
        <strain evidence="6">DSM 11080</strain>
    </source>
</reference>
<proteinExistence type="predicted"/>
<evidence type="ECO:0000256" key="3">
    <source>
        <dbReference type="ARBA" id="ARBA00022991"/>
    </source>
</evidence>
<dbReference type="AlphaFoldDB" id="A0AAJ0X7G4"/>
<dbReference type="PROSITE" id="PS50113">
    <property type="entry name" value="PAC"/>
    <property type="match status" value="1"/>
</dbReference>
<keyword evidence="1" id="KW-0285">Flavoprotein</keyword>
<evidence type="ECO:0000259" key="4">
    <source>
        <dbReference type="PROSITE" id="PS50112"/>
    </source>
</evidence>
<organism evidence="6 7">
    <name type="scientific">Halochromatium glycolicum</name>
    <dbReference type="NCBI Taxonomy" id="85075"/>
    <lineage>
        <taxon>Bacteria</taxon>
        <taxon>Pseudomonadati</taxon>
        <taxon>Pseudomonadota</taxon>
        <taxon>Gammaproteobacteria</taxon>
        <taxon>Chromatiales</taxon>
        <taxon>Chromatiaceae</taxon>
        <taxon>Halochromatium</taxon>
    </lineage>
</organism>
<dbReference type="Gene3D" id="3.30.450.20">
    <property type="entry name" value="PAS domain"/>
    <property type="match status" value="1"/>
</dbReference>
<feature type="domain" description="PAS" evidence="4">
    <location>
        <begin position="16"/>
        <end position="85"/>
    </location>
</feature>
<dbReference type="CDD" id="cd00130">
    <property type="entry name" value="PAS"/>
    <property type="match status" value="1"/>
</dbReference>
<feature type="domain" description="PAC" evidence="5">
    <location>
        <begin position="86"/>
        <end position="140"/>
    </location>
</feature>
<dbReference type="PROSITE" id="PS50112">
    <property type="entry name" value="PAS"/>
    <property type="match status" value="1"/>
</dbReference>
<evidence type="ECO:0000313" key="6">
    <source>
        <dbReference type="EMBL" id="MBK1703026.1"/>
    </source>
</evidence>
<dbReference type="InterPro" id="IPR000014">
    <property type="entry name" value="PAS"/>
</dbReference>
<dbReference type="PANTHER" id="PTHR47429">
    <property type="entry name" value="PROTEIN TWIN LOV 1"/>
    <property type="match status" value="1"/>
</dbReference>
<sequence>MSFVAEKDPGMIPLVLSQILDHCVNGVTLSDPDLPDNPIVYANDVFERMTGYSQDEIIGRNCRFLQGDDHDQPELAEIRAALTEQRPVEVTLRNYRKDGSLFYNRLSIRPLLDPDGEVIYYLGVQYDVTNQVQAKQEIDRLTSLLGQG</sequence>
<comment type="caution">
    <text evidence="6">The sequence shown here is derived from an EMBL/GenBank/DDBJ whole genome shotgun (WGS) entry which is preliminary data.</text>
</comment>
<dbReference type="InterPro" id="IPR001610">
    <property type="entry name" value="PAC"/>
</dbReference>
<dbReference type="InterPro" id="IPR035965">
    <property type="entry name" value="PAS-like_dom_sf"/>
</dbReference>
<accession>A0AAJ0X7G4</accession>
<dbReference type="SUPFAM" id="SSF55785">
    <property type="entry name" value="PYP-like sensor domain (PAS domain)"/>
    <property type="match status" value="1"/>
</dbReference>
<dbReference type="SMART" id="SM00086">
    <property type="entry name" value="PAC"/>
    <property type="match status" value="1"/>
</dbReference>
<dbReference type="Pfam" id="PF13426">
    <property type="entry name" value="PAS_9"/>
    <property type="match status" value="1"/>
</dbReference>
<dbReference type="InterPro" id="IPR000700">
    <property type="entry name" value="PAS-assoc_C"/>
</dbReference>
<evidence type="ECO:0000256" key="1">
    <source>
        <dbReference type="ARBA" id="ARBA00022630"/>
    </source>
</evidence>
<reference evidence="6" key="1">
    <citation type="submission" date="2017-08" db="EMBL/GenBank/DDBJ databases">
        <authorList>
            <person name="Imhoff J.F."/>
            <person name="Rahn T."/>
            <person name="Kuenzel S."/>
            <person name="Neulinger S.C."/>
        </authorList>
    </citation>
    <scope>NUCLEOTIDE SEQUENCE</scope>
    <source>
        <strain evidence="6">DSM 11080</strain>
    </source>
</reference>
<dbReference type="Proteomes" id="UP001296776">
    <property type="component" value="Unassembled WGS sequence"/>
</dbReference>